<proteinExistence type="predicted"/>
<protein>
    <submittedName>
        <fullName evidence="1">Uncharacterized protein</fullName>
    </submittedName>
</protein>
<accession>U4KWI4</accession>
<evidence type="ECO:0000313" key="2">
    <source>
        <dbReference type="Proteomes" id="UP000018144"/>
    </source>
</evidence>
<dbReference type="AlphaFoldDB" id="U4KWI4"/>
<keyword evidence="2" id="KW-1185">Reference proteome</keyword>
<gene>
    <name evidence="1" type="ORF">PCON_05834</name>
</gene>
<dbReference type="EMBL" id="HF935283">
    <property type="protein sequence ID" value="CCX06247.1"/>
    <property type="molecule type" value="Genomic_DNA"/>
</dbReference>
<organism evidence="1 2">
    <name type="scientific">Pyronema omphalodes (strain CBS 100304)</name>
    <name type="common">Pyronema confluens</name>
    <dbReference type="NCBI Taxonomy" id="1076935"/>
    <lineage>
        <taxon>Eukaryota</taxon>
        <taxon>Fungi</taxon>
        <taxon>Dikarya</taxon>
        <taxon>Ascomycota</taxon>
        <taxon>Pezizomycotina</taxon>
        <taxon>Pezizomycetes</taxon>
        <taxon>Pezizales</taxon>
        <taxon>Pyronemataceae</taxon>
        <taxon>Pyronema</taxon>
    </lineage>
</organism>
<name>U4KWI4_PYROM</name>
<dbReference type="Proteomes" id="UP000018144">
    <property type="component" value="Unassembled WGS sequence"/>
</dbReference>
<reference evidence="1 2" key="1">
    <citation type="journal article" date="2013" name="PLoS Genet.">
        <title>The genome and development-dependent transcriptomes of Pyronema confluens: a window into fungal evolution.</title>
        <authorList>
            <person name="Traeger S."/>
            <person name="Altegoer F."/>
            <person name="Freitag M."/>
            <person name="Gabaldon T."/>
            <person name="Kempken F."/>
            <person name="Kumar A."/>
            <person name="Marcet-Houben M."/>
            <person name="Poggeler S."/>
            <person name="Stajich J.E."/>
            <person name="Nowrousian M."/>
        </authorList>
    </citation>
    <scope>NUCLEOTIDE SEQUENCE [LARGE SCALE GENOMIC DNA]</scope>
    <source>
        <strain evidence="2">CBS 100304</strain>
        <tissue evidence="1">Vegetative mycelium</tissue>
    </source>
</reference>
<evidence type="ECO:0000313" key="1">
    <source>
        <dbReference type="EMBL" id="CCX06247.1"/>
    </source>
</evidence>
<sequence>MAIKLHRESHPKIQDFKTIIENYKKANPEIAFIRQRTRGLKYEDRVISAMYIILCEKYVPAEVRTEPILASLRFQHTLSSNCLWIQL</sequence>